<dbReference type="InterPro" id="IPR006145">
    <property type="entry name" value="PsdUridine_synth_RsuA/RluA"/>
</dbReference>
<dbReference type="Gene3D" id="1.25.40.10">
    <property type="entry name" value="Tetratricopeptide repeat domain"/>
    <property type="match status" value="5"/>
</dbReference>
<dbReference type="InterPro" id="IPR020103">
    <property type="entry name" value="PsdUridine_synth_cat_dom_sf"/>
</dbReference>
<evidence type="ECO:0000256" key="1">
    <source>
        <dbReference type="ARBA" id="ARBA00022737"/>
    </source>
</evidence>
<gene>
    <name evidence="5" type="ORF">EVOR1521_LOCUS7105</name>
</gene>
<dbReference type="GO" id="GO:0003723">
    <property type="term" value="F:RNA binding"/>
    <property type="evidence" value="ECO:0007669"/>
    <property type="project" value="InterPro"/>
</dbReference>
<dbReference type="CDD" id="cd02869">
    <property type="entry name" value="PseudoU_synth_RluA_like"/>
    <property type="match status" value="1"/>
</dbReference>
<feature type="region of interest" description="Disordered" evidence="3">
    <location>
        <begin position="694"/>
        <end position="713"/>
    </location>
</feature>
<comment type="caution">
    <text evidence="5">The sequence shown here is derived from an EMBL/GenBank/DDBJ whole genome shotgun (WGS) entry which is preliminary data.</text>
</comment>
<dbReference type="PROSITE" id="PS51375">
    <property type="entry name" value="PPR"/>
    <property type="match status" value="2"/>
</dbReference>
<dbReference type="GO" id="GO:0009982">
    <property type="term" value="F:pseudouridine synthase activity"/>
    <property type="evidence" value="ECO:0007669"/>
    <property type="project" value="InterPro"/>
</dbReference>
<keyword evidence="6" id="KW-1185">Reference proteome</keyword>
<reference evidence="5" key="1">
    <citation type="submission" date="2023-08" db="EMBL/GenBank/DDBJ databases">
        <authorList>
            <person name="Chen Y."/>
            <person name="Shah S."/>
            <person name="Dougan E. K."/>
            <person name="Thang M."/>
            <person name="Chan C."/>
        </authorList>
    </citation>
    <scope>NUCLEOTIDE SEQUENCE</scope>
</reference>
<dbReference type="EMBL" id="CAUJNA010000557">
    <property type="protein sequence ID" value="CAJ1378607.1"/>
    <property type="molecule type" value="Genomic_DNA"/>
</dbReference>
<evidence type="ECO:0000313" key="6">
    <source>
        <dbReference type="Proteomes" id="UP001178507"/>
    </source>
</evidence>
<feature type="repeat" description="PPR" evidence="2">
    <location>
        <begin position="19"/>
        <end position="53"/>
    </location>
</feature>
<evidence type="ECO:0000256" key="2">
    <source>
        <dbReference type="PROSITE-ProRule" id="PRU00708"/>
    </source>
</evidence>
<sequence length="943" mass="103152">MDLGPGERWIQTQVPSRVTTKTYNVAISACGKSERWQEAVWLLQALPHAALEADVVTYNAAIAACGRGRQWARAIALLELAQLKAEADAIGYGAAIAACEWTLALALLAQMARRHVECSVIAQNSGISVCAQAAQWQRALLLLFGMHEQCLQSTVVSFNAAMAACAREWWQAMCVLQALPLRGLLPDVISYNAGINACEAQNGWQMALGLCRNLEESLLQRNVVTFGSMISSFAKNSQWQQALDCLRELKMSALQENLIAYNAAISACEHMQLWQAAVHLLQEAQASAITPDIISFNCALSACSEDLPAARRLLSALRFAGLQETPVTGHAVMRALGSASQWEEALAHLARLADPDLISFHCAAAAACGTAHAWQRALQVLSSARLASFHWDSVTYTTAMIAFEKGGQWQKALLLFEEAVTRTRCDLVIYNAAMSAGPWQHCLLLLHDLQLRKLRANAVTFGAVVSACRNSGQWTWALHVLDVARRQLAANSVVTNAAVNACGRAEQWQRGMQLLGPDADLAAYDCLLAATAGCGRRDQAVRLLWRSAHLRTAASFLWALATLGCEDPEVIAAALDLDSDSDPRLLWSLATLGVEHPKQRSLYAQFLRTIDGRSLEEILLAASHCDAQLEAAHFDGLQEAVLLKLPELGLAVRSRLAFPDLGISLLGILAACRLSGFLRQRLLHAATTALRRVGRRMDGPPQEAPLQASGGTDSPLVLDQRDCLVLQKPSGWETYGGHTKRQLSSFVVQSFGAAIFQDLAHNCGFLHRLDVPSSGLIIVAKTYESFYHLQVQLHAGLLTREYLALAHGEAGFRGRGLRSRLQPRSQGPTLAGGRGKWSETRVQVLSLLYGEVGAFSYLLLRLVTGRKHQIRSQLAFVGHPLCRDGLYTGSATFRGDKAVASRNWLHRHRLAFTDGKGRRVSLRTELPADLQRSLARLRRRRRA</sequence>
<dbReference type="Gene3D" id="3.30.2350.10">
    <property type="entry name" value="Pseudouridine synthase"/>
    <property type="match status" value="1"/>
</dbReference>
<evidence type="ECO:0000256" key="3">
    <source>
        <dbReference type="SAM" id="MobiDB-lite"/>
    </source>
</evidence>
<evidence type="ECO:0000259" key="4">
    <source>
        <dbReference type="Pfam" id="PF00849"/>
    </source>
</evidence>
<dbReference type="PANTHER" id="PTHR47447:SF17">
    <property type="entry name" value="OS12G0638900 PROTEIN"/>
    <property type="match status" value="1"/>
</dbReference>
<dbReference type="Pfam" id="PF00849">
    <property type="entry name" value="PseudoU_synth_2"/>
    <property type="match status" value="1"/>
</dbReference>
<dbReference type="InterPro" id="IPR002885">
    <property type="entry name" value="PPR_rpt"/>
</dbReference>
<protein>
    <recommendedName>
        <fullName evidence="4">Pseudouridine synthase RsuA/RluA-like domain-containing protein</fullName>
    </recommendedName>
</protein>
<dbReference type="GO" id="GO:0001522">
    <property type="term" value="P:pseudouridine synthesis"/>
    <property type="evidence" value="ECO:0007669"/>
    <property type="project" value="InterPro"/>
</dbReference>
<dbReference type="PANTHER" id="PTHR47447">
    <property type="entry name" value="OS03G0856100 PROTEIN"/>
    <property type="match status" value="1"/>
</dbReference>
<dbReference type="Pfam" id="PF01535">
    <property type="entry name" value="PPR"/>
    <property type="match status" value="3"/>
</dbReference>
<accession>A0AA36I1N7</accession>
<dbReference type="Proteomes" id="UP001178507">
    <property type="component" value="Unassembled WGS sequence"/>
</dbReference>
<feature type="repeat" description="PPR" evidence="2">
    <location>
        <begin position="222"/>
        <end position="256"/>
    </location>
</feature>
<dbReference type="InterPro" id="IPR011990">
    <property type="entry name" value="TPR-like_helical_dom_sf"/>
</dbReference>
<name>A0AA36I1N7_9DINO</name>
<dbReference type="Pfam" id="PF13812">
    <property type="entry name" value="PPR_3"/>
    <property type="match status" value="1"/>
</dbReference>
<dbReference type="SUPFAM" id="SSF55120">
    <property type="entry name" value="Pseudouridine synthase"/>
    <property type="match status" value="1"/>
</dbReference>
<keyword evidence="1" id="KW-0677">Repeat</keyword>
<evidence type="ECO:0000313" key="5">
    <source>
        <dbReference type="EMBL" id="CAJ1378607.1"/>
    </source>
</evidence>
<proteinExistence type="predicted"/>
<organism evidence="5 6">
    <name type="scientific">Effrenium voratum</name>
    <dbReference type="NCBI Taxonomy" id="2562239"/>
    <lineage>
        <taxon>Eukaryota</taxon>
        <taxon>Sar</taxon>
        <taxon>Alveolata</taxon>
        <taxon>Dinophyceae</taxon>
        <taxon>Suessiales</taxon>
        <taxon>Symbiodiniaceae</taxon>
        <taxon>Effrenium</taxon>
    </lineage>
</organism>
<dbReference type="AlphaFoldDB" id="A0AA36I1N7"/>
<feature type="domain" description="Pseudouridine synthase RsuA/RluA-like" evidence="4">
    <location>
        <begin position="723"/>
        <end position="875"/>
    </location>
</feature>